<gene>
    <name evidence="3" type="ORF">EV194_109100</name>
</gene>
<evidence type="ECO:0000256" key="1">
    <source>
        <dbReference type="SAM" id="SignalP"/>
    </source>
</evidence>
<dbReference type="AlphaFoldDB" id="A0A4V2RW88"/>
<evidence type="ECO:0000313" key="4">
    <source>
        <dbReference type="Proteomes" id="UP000295221"/>
    </source>
</evidence>
<dbReference type="Pfam" id="PF13568">
    <property type="entry name" value="OMP_b-brl_2"/>
    <property type="match status" value="1"/>
</dbReference>
<dbReference type="OrthoDB" id="1429208at2"/>
<comment type="caution">
    <text evidence="3">The sequence shown here is derived from an EMBL/GenBank/DDBJ whole genome shotgun (WGS) entry which is preliminary data.</text>
</comment>
<keyword evidence="1" id="KW-0732">Signal</keyword>
<feature type="signal peptide" evidence="1">
    <location>
        <begin position="1"/>
        <end position="25"/>
    </location>
</feature>
<keyword evidence="4" id="KW-1185">Reference proteome</keyword>
<dbReference type="RefSeq" id="WP_132434297.1">
    <property type="nucleotide sequence ID" value="NZ_SLWK01000009.1"/>
</dbReference>
<organism evidence="3 4">
    <name type="scientific">Natronoflexus pectinivorans</name>
    <dbReference type="NCBI Taxonomy" id="682526"/>
    <lineage>
        <taxon>Bacteria</taxon>
        <taxon>Pseudomonadati</taxon>
        <taxon>Bacteroidota</taxon>
        <taxon>Bacteroidia</taxon>
        <taxon>Marinilabiliales</taxon>
        <taxon>Marinilabiliaceae</taxon>
        <taxon>Natronoflexus</taxon>
    </lineage>
</organism>
<feature type="chain" id="PRO_5020540213" evidence="1">
    <location>
        <begin position="26"/>
        <end position="227"/>
    </location>
</feature>
<protein>
    <submittedName>
        <fullName evidence="3">Outer membrane protein with beta-barrel domain</fullName>
    </submittedName>
</protein>
<name>A0A4V2RW88_9BACT</name>
<dbReference type="EMBL" id="SLWK01000009">
    <property type="protein sequence ID" value="TCO07282.1"/>
    <property type="molecule type" value="Genomic_DNA"/>
</dbReference>
<evidence type="ECO:0000313" key="3">
    <source>
        <dbReference type="EMBL" id="TCO07282.1"/>
    </source>
</evidence>
<reference evidence="3 4" key="1">
    <citation type="submission" date="2019-03" db="EMBL/GenBank/DDBJ databases">
        <title>Genomic Encyclopedia of Type Strains, Phase IV (KMG-IV): sequencing the most valuable type-strain genomes for metagenomic binning, comparative biology and taxonomic classification.</title>
        <authorList>
            <person name="Goeker M."/>
        </authorList>
    </citation>
    <scope>NUCLEOTIDE SEQUENCE [LARGE SCALE GENOMIC DNA]</scope>
    <source>
        <strain evidence="3 4">DSM 24179</strain>
    </source>
</reference>
<proteinExistence type="predicted"/>
<sequence>MNTKLFSLIILLSLLVPIAAISQQAAESRTSIGILGGINFQNLNGKDIGGSSLENDMLIGFHAGLNAQMPLAPEFYFQPGLIFSTKGAKNSEGVISSTYKLSYIELPLNLVYKAMVGNGYFFLGFGPYVAYGVGGKATYEGGPASFDADIEFKNKVNADDPLTTVYVKPFDAGANLFFGYELQSGLFLQLNTQLGLLNISPEDNRITGDDQSTLKNTGFGMSLGYRL</sequence>
<feature type="domain" description="Outer membrane protein beta-barrel" evidence="2">
    <location>
        <begin position="23"/>
        <end position="199"/>
    </location>
</feature>
<evidence type="ECO:0000259" key="2">
    <source>
        <dbReference type="Pfam" id="PF13568"/>
    </source>
</evidence>
<dbReference type="Proteomes" id="UP000295221">
    <property type="component" value="Unassembled WGS sequence"/>
</dbReference>
<accession>A0A4V2RW88</accession>
<dbReference type="InterPro" id="IPR025665">
    <property type="entry name" value="Beta-barrel_OMP_2"/>
</dbReference>